<dbReference type="InterPro" id="IPR000873">
    <property type="entry name" value="AMP-dep_synth/lig_dom"/>
</dbReference>
<protein>
    <submittedName>
        <fullName evidence="4">NRPS-like enzyme</fullName>
    </submittedName>
</protein>
<dbReference type="PROSITE" id="PS00455">
    <property type="entry name" value="AMP_BINDING"/>
    <property type="match status" value="1"/>
</dbReference>
<dbReference type="PROSITE" id="PS50075">
    <property type="entry name" value="CARRIER"/>
    <property type="match status" value="1"/>
</dbReference>
<proteinExistence type="predicted"/>
<evidence type="ECO:0000256" key="1">
    <source>
        <dbReference type="ARBA" id="ARBA00022450"/>
    </source>
</evidence>
<name>V5G2I5_BYSSN</name>
<dbReference type="SUPFAM" id="SSF47336">
    <property type="entry name" value="ACP-like"/>
    <property type="match status" value="1"/>
</dbReference>
<dbReference type="Gene3D" id="1.10.1200.10">
    <property type="entry name" value="ACP-like"/>
    <property type="match status" value="1"/>
</dbReference>
<dbReference type="Pfam" id="PF07993">
    <property type="entry name" value="NAD_binding_4"/>
    <property type="match status" value="1"/>
</dbReference>
<dbReference type="InterPro" id="IPR013120">
    <property type="entry name" value="FAR_NAD-bd"/>
</dbReference>
<evidence type="ECO:0000259" key="3">
    <source>
        <dbReference type="PROSITE" id="PS50075"/>
    </source>
</evidence>
<dbReference type="HOGENOM" id="CLU_002220_2_1_1"/>
<dbReference type="InterPro" id="IPR010080">
    <property type="entry name" value="Thioester_reductase-like_dom"/>
</dbReference>
<dbReference type="Pfam" id="PF00550">
    <property type="entry name" value="PP-binding"/>
    <property type="match status" value="1"/>
</dbReference>
<dbReference type="InterPro" id="IPR020806">
    <property type="entry name" value="PKS_PP-bd"/>
</dbReference>
<evidence type="ECO:0000256" key="2">
    <source>
        <dbReference type="ARBA" id="ARBA00022553"/>
    </source>
</evidence>
<evidence type="ECO:0000313" key="5">
    <source>
        <dbReference type="Proteomes" id="UP000018001"/>
    </source>
</evidence>
<dbReference type="PANTHER" id="PTHR43439">
    <property type="entry name" value="PHENYLACETATE-COENZYME A LIGASE"/>
    <property type="match status" value="1"/>
</dbReference>
<dbReference type="Pfam" id="PF23562">
    <property type="entry name" value="AMP-binding_C_3"/>
    <property type="match status" value="1"/>
</dbReference>
<dbReference type="GO" id="GO:0031177">
    <property type="term" value="F:phosphopantetheine binding"/>
    <property type="evidence" value="ECO:0007669"/>
    <property type="project" value="InterPro"/>
</dbReference>
<organism evidence="4 5">
    <name type="scientific">Byssochlamys spectabilis (strain No. 5 / NBRC 109023)</name>
    <name type="common">Paecilomyces variotii</name>
    <dbReference type="NCBI Taxonomy" id="1356009"/>
    <lineage>
        <taxon>Eukaryota</taxon>
        <taxon>Fungi</taxon>
        <taxon>Dikarya</taxon>
        <taxon>Ascomycota</taxon>
        <taxon>Pezizomycotina</taxon>
        <taxon>Eurotiomycetes</taxon>
        <taxon>Eurotiomycetidae</taxon>
        <taxon>Eurotiales</taxon>
        <taxon>Thermoascaceae</taxon>
        <taxon>Paecilomyces</taxon>
    </lineage>
</organism>
<dbReference type="SUPFAM" id="SSF51735">
    <property type="entry name" value="NAD(P)-binding Rossmann-fold domains"/>
    <property type="match status" value="1"/>
</dbReference>
<keyword evidence="1" id="KW-0596">Phosphopantetheine</keyword>
<keyword evidence="5" id="KW-1185">Reference proteome</keyword>
<dbReference type="InParanoid" id="V5G2I5"/>
<evidence type="ECO:0000313" key="4">
    <source>
        <dbReference type="EMBL" id="GAD98608.1"/>
    </source>
</evidence>
<reference evidence="5" key="1">
    <citation type="journal article" date="2014" name="Genome Announc.">
        <title>Draft genome sequence of the formaldehyde-resistant fungus Byssochlamys spectabilis No. 5 (anamorph Paecilomyces variotii No. 5) (NBRC109023).</title>
        <authorList>
            <person name="Oka T."/>
            <person name="Ekino K."/>
            <person name="Fukuda K."/>
            <person name="Nomura Y."/>
        </authorList>
    </citation>
    <scope>NUCLEOTIDE SEQUENCE [LARGE SCALE GENOMIC DNA]</scope>
    <source>
        <strain evidence="5">No. 5 / NBRC 109023</strain>
    </source>
</reference>
<dbReference type="NCBIfam" id="TIGR01746">
    <property type="entry name" value="Thioester-redct"/>
    <property type="match status" value="1"/>
</dbReference>
<dbReference type="AlphaFoldDB" id="V5G2I5"/>
<dbReference type="SUPFAM" id="SSF56801">
    <property type="entry name" value="Acetyl-CoA synthetase-like"/>
    <property type="match status" value="1"/>
</dbReference>
<gene>
    <name evidence="4" type="ORF">PVAR5_7307</name>
</gene>
<dbReference type="InterPro" id="IPR051414">
    <property type="entry name" value="Adenylate-forming_Reductase"/>
</dbReference>
<comment type="caution">
    <text evidence="4">The sequence shown here is derived from an EMBL/GenBank/DDBJ whole genome shotgun (WGS) entry which is preliminary data.</text>
</comment>
<dbReference type="OrthoDB" id="429813at2759"/>
<sequence>MGEIIQHASTTGLVGSMGLSTGDTLPRTIDELVRLQAKVIPDNHIISYPSSGTLYVDYNLRQLSVFAHRVAQRYRHAFPPRADSSQKASVVALMGVSELDYIVTMLALTKLGHSVLLMSPRLTKPAYAHLMTTAGSTQLVYNPAFKQKAIELQEEFQELVAEEMANHEHYGHPVSSLDASSDTLMTPDLDLDSETSQVAWIFHSSGSTGMPKPIYITHRAALRNYGRDIEYLGQRVFLTLPVFHTHGISSVFRAFMSGKKIYIFNAALPLTKQNLINSVEGREVEIFTTVPYALKILSESEEGVMFLKRFKFINFGGAPCPDELGDALTARGVKLVTVYGMGECGPLMTSWRPDGDLAWTYLRPSEVAKKHLRFEDQDDGVFELVVGPGWPSLVAKNRPDGAYATRDLFEKHPTMDAWKYSGRIDDVIVLENGEKANPLPIEGAVRRDELVAEAVVFGVGKPHFGIVIILSAASNGLSREVILDKLSPIIEESQQVLPTYAKISRDMVILLPPGTEYPRTDKGTVIRKAFYRHFEKEIDESYNDSVSASTMKVIGSEQEVQSLIRDTARAVLGLSADAEALTDDADFFSLGMDSLQASQLRAVLVKNIYTNGQRLELNIVFDNPSIRALTQFIRSLQLGTETAESDTAEQQMKILIAKYGHFEGPKDRSTVSSSASSVVLTGATGSLGAHLLATLIRSPSVSKVYCLVRAQTHQNAAARVIASLRERRVYHTLSLKQRRKIIALASDLSQPMLGLDTQRHSEIATQVSKVYHCAWTVNFNWGLRSFEKDCIAGVRHLIDLCLRAPGTQPAQFLFASSVGTVLRTRLAVVPETLPDDFSATQPTGYAQSKLVAEHICQNAQEQAGVPVRVFRIGQVAGDTRQGVWNSTDAVPLMLQTAITLGILPSIDEYLRWLPVDLVAKSMVEIADSILSAGPGPVFFNMTNPKTLHWTKDLIPYLHQAGLQFDLVEPPQWIERVRAKIDPVENPAIKLMDYLERNYNSTGPRRCFDFQVENTARFSTTFAQIDAPNQQLIAKIIDYLQSFAWSNGPDPSKPLAVVISGSFATTQVAHDLAIAVSANANIQCHTGYSWLCGDSNRESMENVKSSTSSTTSVVVDAGTLSKSDRRLFRDKARALFLALQGDEHDASVESEMLADDEIDVIPLDVALGQGTLLETALALTMGSLPQ</sequence>
<keyword evidence="2" id="KW-0597">Phosphoprotein</keyword>
<accession>V5G2I5</accession>
<dbReference type="Proteomes" id="UP000018001">
    <property type="component" value="Unassembled WGS sequence"/>
</dbReference>
<dbReference type="Pfam" id="PF00501">
    <property type="entry name" value="AMP-binding"/>
    <property type="match status" value="1"/>
</dbReference>
<dbReference type="eggNOG" id="KOG1178">
    <property type="taxonomic scope" value="Eukaryota"/>
</dbReference>
<dbReference type="PANTHER" id="PTHR43439:SF2">
    <property type="entry name" value="ENZYME, PUTATIVE (JCVI)-RELATED"/>
    <property type="match status" value="1"/>
</dbReference>
<dbReference type="Gene3D" id="3.40.50.720">
    <property type="entry name" value="NAD(P)-binding Rossmann-like Domain"/>
    <property type="match status" value="1"/>
</dbReference>
<dbReference type="InterPro" id="IPR009081">
    <property type="entry name" value="PP-bd_ACP"/>
</dbReference>
<dbReference type="EMBL" id="BAUL01000253">
    <property type="protein sequence ID" value="GAD98608.1"/>
    <property type="molecule type" value="Genomic_DNA"/>
</dbReference>
<dbReference type="InterPro" id="IPR020845">
    <property type="entry name" value="AMP-binding_CS"/>
</dbReference>
<feature type="domain" description="Carrier" evidence="3">
    <location>
        <begin position="558"/>
        <end position="637"/>
    </location>
</feature>
<dbReference type="SMART" id="SM00823">
    <property type="entry name" value="PKS_PP"/>
    <property type="match status" value="1"/>
</dbReference>
<dbReference type="InterPro" id="IPR036736">
    <property type="entry name" value="ACP-like_sf"/>
</dbReference>
<dbReference type="InterPro" id="IPR042099">
    <property type="entry name" value="ANL_N_sf"/>
</dbReference>
<dbReference type="Gene3D" id="3.40.50.12780">
    <property type="entry name" value="N-terminal domain of ligase-like"/>
    <property type="match status" value="1"/>
</dbReference>
<dbReference type="InterPro" id="IPR036291">
    <property type="entry name" value="NAD(P)-bd_dom_sf"/>
</dbReference>